<feature type="domain" description="N-acetyltransferase" evidence="1">
    <location>
        <begin position="23"/>
        <end position="173"/>
    </location>
</feature>
<dbReference type="SUPFAM" id="SSF55729">
    <property type="entry name" value="Acyl-CoA N-acyltransferases (Nat)"/>
    <property type="match status" value="1"/>
</dbReference>
<dbReference type="PROSITE" id="PS51186">
    <property type="entry name" value="GNAT"/>
    <property type="match status" value="1"/>
</dbReference>
<dbReference type="EMBL" id="JARIHO010000001">
    <property type="protein sequence ID" value="KAJ7368652.1"/>
    <property type="molecule type" value="Genomic_DNA"/>
</dbReference>
<comment type="caution">
    <text evidence="2">The sequence shown here is derived from an EMBL/GenBank/DDBJ whole genome shotgun (WGS) entry which is preliminary data.</text>
</comment>
<protein>
    <submittedName>
        <fullName evidence="2">Acyl-CoA N-acyltransferase</fullName>
    </submittedName>
</protein>
<dbReference type="Pfam" id="PF13508">
    <property type="entry name" value="Acetyltransf_7"/>
    <property type="match status" value="1"/>
</dbReference>
<reference evidence="2" key="1">
    <citation type="submission" date="2023-03" db="EMBL/GenBank/DDBJ databases">
        <title>Massive genome expansion in bonnet fungi (Mycena s.s.) driven by repeated elements and novel gene families across ecological guilds.</title>
        <authorList>
            <consortium name="Lawrence Berkeley National Laboratory"/>
            <person name="Harder C.B."/>
            <person name="Miyauchi S."/>
            <person name="Viragh M."/>
            <person name="Kuo A."/>
            <person name="Thoen E."/>
            <person name="Andreopoulos B."/>
            <person name="Lu D."/>
            <person name="Skrede I."/>
            <person name="Drula E."/>
            <person name="Henrissat B."/>
            <person name="Morin E."/>
            <person name="Kohler A."/>
            <person name="Barry K."/>
            <person name="LaButti K."/>
            <person name="Morin E."/>
            <person name="Salamov A."/>
            <person name="Lipzen A."/>
            <person name="Mereny Z."/>
            <person name="Hegedus B."/>
            <person name="Baldrian P."/>
            <person name="Stursova M."/>
            <person name="Weitz H."/>
            <person name="Taylor A."/>
            <person name="Grigoriev I.V."/>
            <person name="Nagy L.G."/>
            <person name="Martin F."/>
            <person name="Kauserud H."/>
        </authorList>
    </citation>
    <scope>NUCLEOTIDE SEQUENCE</scope>
    <source>
        <strain evidence="2">CBHHK002</strain>
    </source>
</reference>
<evidence type="ECO:0000259" key="1">
    <source>
        <dbReference type="PROSITE" id="PS51186"/>
    </source>
</evidence>
<proteinExistence type="predicted"/>
<dbReference type="InterPro" id="IPR016181">
    <property type="entry name" value="Acyl_CoA_acyltransferase"/>
</dbReference>
<keyword evidence="3" id="KW-1185">Reference proteome</keyword>
<dbReference type="GO" id="GO:0016747">
    <property type="term" value="F:acyltransferase activity, transferring groups other than amino-acyl groups"/>
    <property type="evidence" value="ECO:0007669"/>
    <property type="project" value="InterPro"/>
</dbReference>
<accession>A0AAD7AV97</accession>
<gene>
    <name evidence="2" type="ORF">DFH08DRAFT_831902</name>
</gene>
<evidence type="ECO:0000313" key="2">
    <source>
        <dbReference type="EMBL" id="KAJ7368652.1"/>
    </source>
</evidence>
<evidence type="ECO:0000313" key="3">
    <source>
        <dbReference type="Proteomes" id="UP001218218"/>
    </source>
</evidence>
<dbReference type="AlphaFoldDB" id="A0AAD7AV97"/>
<sequence length="185" mass="20923">MESMIVFTEILFGQGSDGQEIIPECHRLRKEIFHIEQGIPLETEYDSVEHLACHFLLRVTEQDPVSGETSVKSVGTIRVTTPDVYPALNRYKLSRMAVDKAYRKHRFGYLLVAKLHQWVQADAKAANRPAEVECHSHVFTTGFYAKLGYTPEGDQYNEPCGPGGNMILQKMVVRLPLSSKSMNTH</sequence>
<name>A0AAD7AV97_9AGAR</name>
<dbReference type="Gene3D" id="3.40.630.30">
    <property type="match status" value="1"/>
</dbReference>
<dbReference type="InterPro" id="IPR000182">
    <property type="entry name" value="GNAT_dom"/>
</dbReference>
<organism evidence="2 3">
    <name type="scientific">Mycena albidolilacea</name>
    <dbReference type="NCBI Taxonomy" id="1033008"/>
    <lineage>
        <taxon>Eukaryota</taxon>
        <taxon>Fungi</taxon>
        <taxon>Dikarya</taxon>
        <taxon>Basidiomycota</taxon>
        <taxon>Agaricomycotina</taxon>
        <taxon>Agaricomycetes</taxon>
        <taxon>Agaricomycetidae</taxon>
        <taxon>Agaricales</taxon>
        <taxon>Marasmiineae</taxon>
        <taxon>Mycenaceae</taxon>
        <taxon>Mycena</taxon>
    </lineage>
</organism>
<dbReference type="Proteomes" id="UP001218218">
    <property type="component" value="Unassembled WGS sequence"/>
</dbReference>